<dbReference type="Proteomes" id="UP000318943">
    <property type="component" value="Unassembled WGS sequence"/>
</dbReference>
<dbReference type="InterPro" id="IPR013096">
    <property type="entry name" value="Cupin_2"/>
</dbReference>
<evidence type="ECO:0000259" key="1">
    <source>
        <dbReference type="Pfam" id="PF07883"/>
    </source>
</evidence>
<dbReference type="CDD" id="cd20299">
    <property type="entry name" value="cupin_YP766765-like"/>
    <property type="match status" value="1"/>
</dbReference>
<comment type="caution">
    <text evidence="2">The sequence shown here is derived from an EMBL/GenBank/DDBJ whole genome shotgun (WGS) entry which is preliminary data.</text>
</comment>
<dbReference type="RefSeq" id="WP_144197061.1">
    <property type="nucleotide sequence ID" value="NZ_VCIZ01000003.1"/>
</dbReference>
<proteinExistence type="predicted"/>
<reference evidence="2 3" key="1">
    <citation type="submission" date="2019-05" db="EMBL/GenBank/DDBJ databases">
        <title>Whole genome sequence analysis of Cupriavidus campinensis S14E4C strain.</title>
        <authorList>
            <person name="Abbaszade G."/>
            <person name="Szabo A."/>
            <person name="Toumi M."/>
            <person name="Toth E."/>
        </authorList>
    </citation>
    <scope>NUCLEOTIDE SEQUENCE [LARGE SCALE GENOMIC DNA]</scope>
    <source>
        <strain evidence="2 3">S14E4C</strain>
    </source>
</reference>
<dbReference type="InterPro" id="IPR011051">
    <property type="entry name" value="RmlC_Cupin_sf"/>
</dbReference>
<keyword evidence="3" id="KW-1185">Reference proteome</keyword>
<dbReference type="EMBL" id="VCIZ01000003">
    <property type="protein sequence ID" value="TSP13497.1"/>
    <property type="molecule type" value="Genomic_DNA"/>
</dbReference>
<dbReference type="SUPFAM" id="SSF51182">
    <property type="entry name" value="RmlC-like cupins"/>
    <property type="match status" value="1"/>
</dbReference>
<dbReference type="Gene3D" id="2.60.120.10">
    <property type="entry name" value="Jelly Rolls"/>
    <property type="match status" value="1"/>
</dbReference>
<name>A0ABY3ERY9_9BURK</name>
<protein>
    <submittedName>
        <fullName evidence="2">Cupin domain-containing protein</fullName>
    </submittedName>
</protein>
<accession>A0ABY3ERY9</accession>
<evidence type="ECO:0000313" key="2">
    <source>
        <dbReference type="EMBL" id="TSP13497.1"/>
    </source>
</evidence>
<dbReference type="InterPro" id="IPR014710">
    <property type="entry name" value="RmlC-like_jellyroll"/>
</dbReference>
<organism evidence="2 3">
    <name type="scientific">Cupriavidus campinensis</name>
    <dbReference type="NCBI Taxonomy" id="151783"/>
    <lineage>
        <taxon>Bacteria</taxon>
        <taxon>Pseudomonadati</taxon>
        <taxon>Pseudomonadota</taxon>
        <taxon>Betaproteobacteria</taxon>
        <taxon>Burkholderiales</taxon>
        <taxon>Burkholderiaceae</taxon>
        <taxon>Cupriavidus</taxon>
    </lineage>
</organism>
<gene>
    <name evidence="2" type="ORF">FGG12_07595</name>
</gene>
<feature type="domain" description="Cupin type-2" evidence="1">
    <location>
        <begin position="42"/>
        <end position="106"/>
    </location>
</feature>
<evidence type="ECO:0000313" key="3">
    <source>
        <dbReference type="Proteomes" id="UP000318943"/>
    </source>
</evidence>
<sequence>MNTTRFAQARAYHPANHEGMHCLRLQGHEAGPSDALWLGVSIILPGGHTSLDASSMEKHYVVLEGEVCIRTPDESVTLGQFDSVRLAPGEARQVSNSSNRPAMLLLAMPYPATTTATAKP</sequence>
<dbReference type="Pfam" id="PF07883">
    <property type="entry name" value="Cupin_2"/>
    <property type="match status" value="1"/>
</dbReference>